<evidence type="ECO:0000313" key="1">
    <source>
        <dbReference type="EMBL" id="KAI5647247.1"/>
    </source>
</evidence>
<dbReference type="Proteomes" id="UP001060085">
    <property type="component" value="Linkage Group LG08"/>
</dbReference>
<protein>
    <submittedName>
        <fullName evidence="1">Uncharacterized protein</fullName>
    </submittedName>
</protein>
<proteinExistence type="predicted"/>
<comment type="caution">
    <text evidence="1">The sequence shown here is derived from an EMBL/GenBank/DDBJ whole genome shotgun (WGS) entry which is preliminary data.</text>
</comment>
<sequence length="190" mass="21885">MKGGTLEVLLVSAKGIGRTSYIIGKSKYFVILQCGNQVYKSKTSKGNREGIRWNEKFKFELPNFTEDYQMYLKVKIMERELGYFKNSGLVGETIIYLKGVIIEGIEKGQVQVTPAPYNVVLDDDTFKGQINIGLKFTTELKPDNKEEENIGNEKNEEIGVVYEPICKTLLNFWKVHWKKIFNENNNNNNR</sequence>
<evidence type="ECO:0000313" key="2">
    <source>
        <dbReference type="Proteomes" id="UP001060085"/>
    </source>
</evidence>
<name>A0ACB9ZK06_CATRO</name>
<reference evidence="2" key="1">
    <citation type="journal article" date="2023" name="Nat. Plants">
        <title>Single-cell RNA sequencing provides a high-resolution roadmap for understanding the multicellular compartmentation of specialized metabolism.</title>
        <authorList>
            <person name="Sun S."/>
            <person name="Shen X."/>
            <person name="Li Y."/>
            <person name="Li Y."/>
            <person name="Wang S."/>
            <person name="Li R."/>
            <person name="Zhang H."/>
            <person name="Shen G."/>
            <person name="Guo B."/>
            <person name="Wei J."/>
            <person name="Xu J."/>
            <person name="St-Pierre B."/>
            <person name="Chen S."/>
            <person name="Sun C."/>
        </authorList>
    </citation>
    <scope>NUCLEOTIDE SEQUENCE [LARGE SCALE GENOMIC DNA]</scope>
</reference>
<dbReference type="EMBL" id="CM044708">
    <property type="protein sequence ID" value="KAI5647247.1"/>
    <property type="molecule type" value="Genomic_DNA"/>
</dbReference>
<organism evidence="1 2">
    <name type="scientific">Catharanthus roseus</name>
    <name type="common">Madagascar periwinkle</name>
    <name type="synonym">Vinca rosea</name>
    <dbReference type="NCBI Taxonomy" id="4058"/>
    <lineage>
        <taxon>Eukaryota</taxon>
        <taxon>Viridiplantae</taxon>
        <taxon>Streptophyta</taxon>
        <taxon>Embryophyta</taxon>
        <taxon>Tracheophyta</taxon>
        <taxon>Spermatophyta</taxon>
        <taxon>Magnoliopsida</taxon>
        <taxon>eudicotyledons</taxon>
        <taxon>Gunneridae</taxon>
        <taxon>Pentapetalae</taxon>
        <taxon>asterids</taxon>
        <taxon>lamiids</taxon>
        <taxon>Gentianales</taxon>
        <taxon>Apocynaceae</taxon>
        <taxon>Rauvolfioideae</taxon>
        <taxon>Vinceae</taxon>
        <taxon>Catharanthinae</taxon>
        <taxon>Catharanthus</taxon>
    </lineage>
</organism>
<keyword evidence="2" id="KW-1185">Reference proteome</keyword>
<gene>
    <name evidence="1" type="ORF">M9H77_33252</name>
</gene>
<accession>A0ACB9ZK06</accession>